<dbReference type="EMBL" id="BQKI01000095">
    <property type="protein sequence ID" value="GJN37957.1"/>
    <property type="molecule type" value="Genomic_DNA"/>
</dbReference>
<dbReference type="Proteomes" id="UP001054889">
    <property type="component" value="Unassembled WGS sequence"/>
</dbReference>
<accession>A0AAV5FT63</accession>
<evidence type="ECO:0000313" key="3">
    <source>
        <dbReference type="Proteomes" id="UP001054889"/>
    </source>
</evidence>
<reference evidence="2" key="1">
    <citation type="journal article" date="2018" name="DNA Res.">
        <title>Multiple hybrid de novo genome assembly of finger millet, an orphan allotetraploid crop.</title>
        <authorList>
            <person name="Hatakeyama M."/>
            <person name="Aluri S."/>
            <person name="Balachadran M.T."/>
            <person name="Sivarajan S.R."/>
            <person name="Patrignani A."/>
            <person name="Gruter S."/>
            <person name="Poveda L."/>
            <person name="Shimizu-Inatsugi R."/>
            <person name="Baeten J."/>
            <person name="Francoijs K.J."/>
            <person name="Nataraja K.N."/>
            <person name="Reddy Y.A.N."/>
            <person name="Phadnis S."/>
            <person name="Ravikumar R.L."/>
            <person name="Schlapbach R."/>
            <person name="Sreeman S.M."/>
            <person name="Shimizu K.K."/>
        </authorList>
    </citation>
    <scope>NUCLEOTIDE SEQUENCE</scope>
</reference>
<sequence length="146" mass="15408">MASSLQKSHEEEQQEGHKSGGGVLEAARGAAERARKLAVAGDTVARKGETDESAWQQGQDVRRRAAEKASSHQEERPGAREPTEAEKGLAATENIYGRARGAMDAFGEKMVTPTDVVERKRAETAAGDGNAPPPKATGREQQSGGA</sequence>
<dbReference type="AlphaFoldDB" id="A0AAV5FT63"/>
<feature type="region of interest" description="Disordered" evidence="1">
    <location>
        <begin position="1"/>
        <end position="90"/>
    </location>
</feature>
<proteinExistence type="predicted"/>
<feature type="compositionally biased region" description="Basic and acidic residues" evidence="1">
    <location>
        <begin position="7"/>
        <end position="18"/>
    </location>
</feature>
<evidence type="ECO:0000256" key="1">
    <source>
        <dbReference type="SAM" id="MobiDB-lite"/>
    </source>
</evidence>
<keyword evidence="3" id="KW-1185">Reference proteome</keyword>
<evidence type="ECO:0000313" key="2">
    <source>
        <dbReference type="EMBL" id="GJN37957.1"/>
    </source>
</evidence>
<gene>
    <name evidence="2" type="primary">gb26960</name>
    <name evidence="2" type="ORF">PR202_gb26960</name>
</gene>
<feature type="region of interest" description="Disordered" evidence="1">
    <location>
        <begin position="110"/>
        <end position="146"/>
    </location>
</feature>
<comment type="caution">
    <text evidence="2">The sequence shown here is derived from an EMBL/GenBank/DDBJ whole genome shotgun (WGS) entry which is preliminary data.</text>
</comment>
<organism evidence="2 3">
    <name type="scientific">Eleusine coracana subsp. coracana</name>
    <dbReference type="NCBI Taxonomy" id="191504"/>
    <lineage>
        <taxon>Eukaryota</taxon>
        <taxon>Viridiplantae</taxon>
        <taxon>Streptophyta</taxon>
        <taxon>Embryophyta</taxon>
        <taxon>Tracheophyta</taxon>
        <taxon>Spermatophyta</taxon>
        <taxon>Magnoliopsida</taxon>
        <taxon>Liliopsida</taxon>
        <taxon>Poales</taxon>
        <taxon>Poaceae</taxon>
        <taxon>PACMAD clade</taxon>
        <taxon>Chloridoideae</taxon>
        <taxon>Cynodonteae</taxon>
        <taxon>Eleusininae</taxon>
        <taxon>Eleusine</taxon>
    </lineage>
</organism>
<name>A0AAV5FT63_ELECO</name>
<feature type="compositionally biased region" description="Basic and acidic residues" evidence="1">
    <location>
        <begin position="60"/>
        <end position="87"/>
    </location>
</feature>
<reference evidence="2" key="2">
    <citation type="submission" date="2021-12" db="EMBL/GenBank/DDBJ databases">
        <title>Resequencing data analysis of finger millet.</title>
        <authorList>
            <person name="Hatakeyama M."/>
            <person name="Aluri S."/>
            <person name="Balachadran M.T."/>
            <person name="Sivarajan S.R."/>
            <person name="Poveda L."/>
            <person name="Shimizu-Inatsugi R."/>
            <person name="Schlapbach R."/>
            <person name="Sreeman S.M."/>
            <person name="Shimizu K.K."/>
        </authorList>
    </citation>
    <scope>NUCLEOTIDE SEQUENCE</scope>
</reference>
<protein>
    <submittedName>
        <fullName evidence="2">Uncharacterized protein</fullName>
    </submittedName>
</protein>